<dbReference type="Proteomes" id="UP000824025">
    <property type="component" value="Unassembled WGS sequence"/>
</dbReference>
<keyword evidence="6 7" id="KW-0472">Membrane</keyword>
<keyword evidence="2 7" id="KW-0813">Transport</keyword>
<keyword evidence="5 7" id="KW-1133">Transmembrane helix</keyword>
<evidence type="ECO:0000256" key="1">
    <source>
        <dbReference type="ARBA" id="ARBA00004651"/>
    </source>
</evidence>
<reference evidence="9" key="2">
    <citation type="submission" date="2021-04" db="EMBL/GenBank/DDBJ databases">
        <authorList>
            <person name="Gilroy R."/>
        </authorList>
    </citation>
    <scope>NUCLEOTIDE SEQUENCE</scope>
    <source>
        <strain evidence="9">CHK192-19661</strain>
    </source>
</reference>
<evidence type="ECO:0000256" key="5">
    <source>
        <dbReference type="ARBA" id="ARBA00022989"/>
    </source>
</evidence>
<feature type="transmembrane region" description="Helical" evidence="7">
    <location>
        <begin position="253"/>
        <end position="275"/>
    </location>
</feature>
<dbReference type="CDD" id="cd06261">
    <property type="entry name" value="TM_PBP2"/>
    <property type="match status" value="1"/>
</dbReference>
<dbReference type="InterPro" id="IPR035906">
    <property type="entry name" value="MetI-like_sf"/>
</dbReference>
<sequence length="288" mass="32866">MIAIPMLHFIVFTLYINVDSLLMAFQNVDYEAETQRLIFVGWDNFARFFEEFREGDMWTHAVINSVLYLPVTVVIMLPLSVFAGYFLYRKIPLSGAYKVIFFLPNIISVVVLAIVFRNMFDSNIGPINAILQNVFHIPREKIPYWLIDENWAMTILYLYAIWAGIGYNVVLIFGAITRVPTEVIESGRLDGVGMCREIFQVIIPIIWPTISTMVVFGMTTVFTQYIHPMVLTAGSGKTYTIAYMIITKVNQGQLYYSAALGIMLLIVAVPAVQFVKWLCSKIYDTVET</sequence>
<dbReference type="EMBL" id="DXCF01000002">
    <property type="protein sequence ID" value="HIZ08906.1"/>
    <property type="molecule type" value="Genomic_DNA"/>
</dbReference>
<feature type="transmembrane region" description="Helical" evidence="7">
    <location>
        <begin position="198"/>
        <end position="219"/>
    </location>
</feature>
<protein>
    <submittedName>
        <fullName evidence="9">Sugar ABC transporter permease</fullName>
    </submittedName>
</protein>
<evidence type="ECO:0000259" key="8">
    <source>
        <dbReference type="PROSITE" id="PS50928"/>
    </source>
</evidence>
<dbReference type="Pfam" id="PF00528">
    <property type="entry name" value="BPD_transp_1"/>
    <property type="match status" value="1"/>
</dbReference>
<dbReference type="Gene3D" id="1.10.3720.10">
    <property type="entry name" value="MetI-like"/>
    <property type="match status" value="1"/>
</dbReference>
<evidence type="ECO:0000256" key="6">
    <source>
        <dbReference type="ARBA" id="ARBA00023136"/>
    </source>
</evidence>
<comment type="caution">
    <text evidence="9">The sequence shown here is derived from an EMBL/GenBank/DDBJ whole genome shotgun (WGS) entry which is preliminary data.</text>
</comment>
<feature type="transmembrane region" description="Helical" evidence="7">
    <location>
        <begin position="67"/>
        <end position="88"/>
    </location>
</feature>
<dbReference type="SUPFAM" id="SSF161098">
    <property type="entry name" value="MetI-like"/>
    <property type="match status" value="1"/>
</dbReference>
<evidence type="ECO:0000313" key="9">
    <source>
        <dbReference type="EMBL" id="HIZ08906.1"/>
    </source>
</evidence>
<gene>
    <name evidence="9" type="ORF">H9726_00320</name>
</gene>
<feature type="domain" description="ABC transmembrane type-1" evidence="8">
    <location>
        <begin position="62"/>
        <end position="275"/>
    </location>
</feature>
<feature type="transmembrane region" description="Helical" evidence="7">
    <location>
        <begin position="225"/>
        <end position="246"/>
    </location>
</feature>
<evidence type="ECO:0000313" key="10">
    <source>
        <dbReference type="Proteomes" id="UP000824025"/>
    </source>
</evidence>
<reference evidence="9" key="1">
    <citation type="journal article" date="2021" name="PeerJ">
        <title>Extensive microbial diversity within the chicken gut microbiome revealed by metagenomics and culture.</title>
        <authorList>
            <person name="Gilroy R."/>
            <person name="Ravi A."/>
            <person name="Getino M."/>
            <person name="Pursley I."/>
            <person name="Horton D.L."/>
            <person name="Alikhan N.F."/>
            <person name="Baker D."/>
            <person name="Gharbi K."/>
            <person name="Hall N."/>
            <person name="Watson M."/>
            <person name="Adriaenssens E.M."/>
            <person name="Foster-Nyarko E."/>
            <person name="Jarju S."/>
            <person name="Secka A."/>
            <person name="Antonio M."/>
            <person name="Oren A."/>
            <person name="Chaudhuri R.R."/>
            <person name="La Ragione R."/>
            <person name="Hildebrand F."/>
            <person name="Pallen M.J."/>
        </authorList>
    </citation>
    <scope>NUCLEOTIDE SEQUENCE</scope>
    <source>
        <strain evidence="9">CHK192-19661</strain>
    </source>
</reference>
<feature type="transmembrane region" description="Helical" evidence="7">
    <location>
        <begin position="155"/>
        <end position="177"/>
    </location>
</feature>
<evidence type="ECO:0000256" key="4">
    <source>
        <dbReference type="ARBA" id="ARBA00022692"/>
    </source>
</evidence>
<proteinExistence type="inferred from homology"/>
<name>A0A9D2IHM9_9FIRM</name>
<dbReference type="InterPro" id="IPR051393">
    <property type="entry name" value="ABC_transporter_permease"/>
</dbReference>
<feature type="transmembrane region" description="Helical" evidence="7">
    <location>
        <begin position="95"/>
        <end position="116"/>
    </location>
</feature>
<dbReference type="AlphaFoldDB" id="A0A9D2IHM9"/>
<comment type="subcellular location">
    <subcellularLocation>
        <location evidence="1 7">Cell membrane</location>
        <topology evidence="1 7">Multi-pass membrane protein</topology>
    </subcellularLocation>
</comment>
<dbReference type="PROSITE" id="PS50928">
    <property type="entry name" value="ABC_TM1"/>
    <property type="match status" value="1"/>
</dbReference>
<keyword evidence="3" id="KW-1003">Cell membrane</keyword>
<feature type="transmembrane region" description="Helical" evidence="7">
    <location>
        <begin position="7"/>
        <end position="25"/>
    </location>
</feature>
<evidence type="ECO:0000256" key="2">
    <source>
        <dbReference type="ARBA" id="ARBA00022448"/>
    </source>
</evidence>
<evidence type="ECO:0000256" key="3">
    <source>
        <dbReference type="ARBA" id="ARBA00022475"/>
    </source>
</evidence>
<dbReference type="InterPro" id="IPR000515">
    <property type="entry name" value="MetI-like"/>
</dbReference>
<evidence type="ECO:0000256" key="7">
    <source>
        <dbReference type="RuleBase" id="RU363032"/>
    </source>
</evidence>
<dbReference type="PANTHER" id="PTHR30193:SF41">
    <property type="entry name" value="DIACETYLCHITOBIOSE UPTAKE SYSTEM PERMEASE PROTEIN NGCF"/>
    <property type="match status" value="1"/>
</dbReference>
<comment type="similarity">
    <text evidence="7">Belongs to the binding-protein-dependent transport system permease family.</text>
</comment>
<accession>A0A9D2IHM9</accession>
<dbReference type="PANTHER" id="PTHR30193">
    <property type="entry name" value="ABC TRANSPORTER PERMEASE PROTEIN"/>
    <property type="match status" value="1"/>
</dbReference>
<dbReference type="GO" id="GO:0055085">
    <property type="term" value="P:transmembrane transport"/>
    <property type="evidence" value="ECO:0007669"/>
    <property type="project" value="InterPro"/>
</dbReference>
<keyword evidence="4 7" id="KW-0812">Transmembrane</keyword>
<organism evidence="9 10">
    <name type="scientific">Candidatus Borkfalkia avicola</name>
    <dbReference type="NCBI Taxonomy" id="2838503"/>
    <lineage>
        <taxon>Bacteria</taxon>
        <taxon>Bacillati</taxon>
        <taxon>Bacillota</taxon>
        <taxon>Clostridia</taxon>
        <taxon>Christensenellales</taxon>
        <taxon>Christensenellaceae</taxon>
        <taxon>Candidatus Borkfalkia</taxon>
    </lineage>
</organism>
<dbReference type="GO" id="GO:0005886">
    <property type="term" value="C:plasma membrane"/>
    <property type="evidence" value="ECO:0007669"/>
    <property type="project" value="UniProtKB-SubCell"/>
</dbReference>